<evidence type="ECO:0000313" key="2">
    <source>
        <dbReference type="EMBL" id="BDZ58724.1"/>
    </source>
</evidence>
<reference evidence="2" key="1">
    <citation type="journal article" date="2014" name="Int. J. Syst. Evol. Microbiol.">
        <title>Complete genome of a new Firmicutes species belonging to the dominant human colonic microbiota ('Ruminococcus bicirculans') reveals two chromosomes and a selective capacity to utilize plant glucans.</title>
        <authorList>
            <consortium name="NISC Comparative Sequencing Program"/>
            <person name="Wegmann U."/>
            <person name="Louis P."/>
            <person name="Goesmann A."/>
            <person name="Henrissat B."/>
            <person name="Duncan S.H."/>
            <person name="Flint H.J."/>
        </authorList>
    </citation>
    <scope>NUCLEOTIDE SEQUENCE</scope>
    <source>
        <strain evidence="2">NBRC 110608</strain>
    </source>
</reference>
<feature type="transmembrane region" description="Helical" evidence="1">
    <location>
        <begin position="83"/>
        <end position="102"/>
    </location>
</feature>
<keyword evidence="1" id="KW-0812">Transmembrane</keyword>
<proteinExistence type="predicted"/>
<feature type="transmembrane region" description="Helical" evidence="1">
    <location>
        <begin position="114"/>
        <end position="135"/>
    </location>
</feature>
<sequence length="142" mass="14681">MNQGMTRTARVAVAGGIGLLGGGLLGLLAAVRGGGDDATVLWVVVFALVCGPAVAGLAWMLWLGRAEVAATDRAGRDDVERSWFERAASTAFCCTIGGALLFEGLGRALRVDWLAPVTIVHVLLLAGASFGLAYLQARRAEA</sequence>
<evidence type="ECO:0008006" key="3">
    <source>
        <dbReference type="Google" id="ProtNLM"/>
    </source>
</evidence>
<feature type="transmembrane region" description="Helical" evidence="1">
    <location>
        <begin position="12"/>
        <end position="34"/>
    </location>
</feature>
<organism evidence="2">
    <name type="scientific">Barrientosiimonas endolithica</name>
    <dbReference type="NCBI Taxonomy" id="1535208"/>
    <lineage>
        <taxon>Bacteria</taxon>
        <taxon>Bacillati</taxon>
        <taxon>Actinomycetota</taxon>
        <taxon>Actinomycetes</taxon>
        <taxon>Micrococcales</taxon>
        <taxon>Dermacoccaceae</taxon>
        <taxon>Barrientosiimonas</taxon>
    </lineage>
</organism>
<keyword evidence="1" id="KW-0472">Membrane</keyword>
<evidence type="ECO:0000256" key="1">
    <source>
        <dbReference type="SAM" id="Phobius"/>
    </source>
</evidence>
<dbReference type="EMBL" id="AP027735">
    <property type="protein sequence ID" value="BDZ58724.1"/>
    <property type="molecule type" value="Genomic_DNA"/>
</dbReference>
<protein>
    <recommendedName>
        <fullName evidence="3">DUF2178 domain-containing protein</fullName>
    </recommendedName>
</protein>
<gene>
    <name evidence="2" type="ORF">GCM10025872_23810</name>
</gene>
<keyword evidence="1" id="KW-1133">Transmembrane helix</keyword>
<accession>A0ABM8HCN4</accession>
<feature type="transmembrane region" description="Helical" evidence="1">
    <location>
        <begin position="40"/>
        <end position="62"/>
    </location>
</feature>
<reference evidence="2" key="2">
    <citation type="submission" date="2023-02" db="EMBL/GenBank/DDBJ databases">
        <authorList>
            <person name="Sun Q."/>
            <person name="Mori K."/>
        </authorList>
    </citation>
    <scope>NUCLEOTIDE SEQUENCE</scope>
    <source>
        <strain evidence="2">NBRC 110608</strain>
    </source>
</reference>
<name>A0ABM8HCN4_9MICO</name>